<name>A0AAU9CMH8_9GAMM</name>
<evidence type="ECO:0000313" key="5">
    <source>
        <dbReference type="Proteomes" id="UP001321825"/>
    </source>
</evidence>
<dbReference type="Pfam" id="PF16861">
    <property type="entry name" value="Carbam_trans_C"/>
    <property type="match status" value="1"/>
</dbReference>
<dbReference type="Gene3D" id="3.30.420.40">
    <property type="match status" value="1"/>
</dbReference>
<dbReference type="RefSeq" id="WP_317705278.1">
    <property type="nucleotide sequence ID" value="NZ_AP024714.1"/>
</dbReference>
<feature type="domain" description="Carbamoyltransferase" evidence="2">
    <location>
        <begin position="4"/>
        <end position="147"/>
    </location>
</feature>
<dbReference type="AlphaFoldDB" id="A0AAU9CMH8"/>
<comment type="similarity">
    <text evidence="1">Belongs to the NodU/CmcH family.</text>
</comment>
<sequence length="372" mass="41138">MWLTELCGFDWLAGEECKVMGLAAYGRFDPEIARRLEPLLWVEGLTLKQNLRAILDTLLWLQAYGRVPGDDPLKAANLACTGQRFFRDRLLELIANLHHVCPQADLVLGGGCALNSAANGEIVANGPFRRLYVPSAPAADGTALGAAWLAWRHDHPQQPLPSGPLSPYLGSAIDRGRLEALLRHSGLAARRHPDDLAATVAAELAAGRIVAWMQGRAEFGPRALGNRSILAYPRDADMPRRLNAEVKFREAFRPFAPAVLDECGPDWFEDYQFSPCMERALRFRPECRDRVPAVVHADGTGRLQSVRRDLNPRFHALIGAFRDRTGVLLLLNTSLNRMGKPMVHSVEDALALLLTSGIDLLVIDDWLVRKPA</sequence>
<organism evidence="4 5">
    <name type="scientific">Methylomarinovum caldicuralii</name>
    <dbReference type="NCBI Taxonomy" id="438856"/>
    <lineage>
        <taxon>Bacteria</taxon>
        <taxon>Pseudomonadati</taxon>
        <taxon>Pseudomonadota</taxon>
        <taxon>Gammaproteobacteria</taxon>
        <taxon>Methylococcales</taxon>
        <taxon>Methylothermaceae</taxon>
        <taxon>Methylomarinovum</taxon>
    </lineage>
</organism>
<dbReference type="InterPro" id="IPR038152">
    <property type="entry name" value="Carbam_trans_C_sf"/>
</dbReference>
<dbReference type="InterPro" id="IPR003696">
    <property type="entry name" value="Carbtransf_dom"/>
</dbReference>
<accession>A0AAU9CMH8</accession>
<dbReference type="KEGG" id="mcau:MIT9_P2482"/>
<dbReference type="Pfam" id="PF02543">
    <property type="entry name" value="Carbam_trans_N"/>
    <property type="match status" value="1"/>
</dbReference>
<keyword evidence="5" id="KW-1185">Reference proteome</keyword>
<evidence type="ECO:0000313" key="4">
    <source>
        <dbReference type="EMBL" id="BCX82891.1"/>
    </source>
</evidence>
<dbReference type="InterPro" id="IPR051338">
    <property type="entry name" value="NodU/CmcH_Carbamoyltrnsfr"/>
</dbReference>
<dbReference type="Proteomes" id="UP001321825">
    <property type="component" value="Chromosome"/>
</dbReference>
<dbReference type="InterPro" id="IPR031730">
    <property type="entry name" value="Carbam_trans_C"/>
</dbReference>
<dbReference type="EMBL" id="AP024714">
    <property type="protein sequence ID" value="BCX82891.1"/>
    <property type="molecule type" value="Genomic_DNA"/>
</dbReference>
<evidence type="ECO:0000256" key="1">
    <source>
        <dbReference type="ARBA" id="ARBA00006129"/>
    </source>
</evidence>
<dbReference type="GO" id="GO:0003824">
    <property type="term" value="F:catalytic activity"/>
    <property type="evidence" value="ECO:0007669"/>
    <property type="project" value="InterPro"/>
</dbReference>
<evidence type="ECO:0008006" key="6">
    <source>
        <dbReference type="Google" id="ProtNLM"/>
    </source>
</evidence>
<dbReference type="Gene3D" id="3.90.870.20">
    <property type="entry name" value="Carbamoyltransferase, C-terminal domain"/>
    <property type="match status" value="1"/>
</dbReference>
<dbReference type="PANTHER" id="PTHR34847:SF1">
    <property type="entry name" value="NODULATION PROTEIN U"/>
    <property type="match status" value="1"/>
</dbReference>
<reference evidence="5" key="1">
    <citation type="journal article" date="2024" name="Int. J. Syst. Evol. Microbiol.">
        <title>Methylomarinovum tepidoasis sp. nov., a moderately thermophilic methanotroph of the family Methylothermaceae isolated from a deep-sea hydrothermal field.</title>
        <authorList>
            <person name="Hirayama H."/>
            <person name="Takaki Y."/>
            <person name="Abe M."/>
            <person name="Miyazaki M."/>
            <person name="Uematsu K."/>
            <person name="Matsui Y."/>
            <person name="Takai K."/>
        </authorList>
    </citation>
    <scope>NUCLEOTIDE SEQUENCE [LARGE SCALE GENOMIC DNA]</scope>
    <source>
        <strain evidence="5">IT-9</strain>
    </source>
</reference>
<evidence type="ECO:0000259" key="2">
    <source>
        <dbReference type="Pfam" id="PF02543"/>
    </source>
</evidence>
<gene>
    <name evidence="4" type="ORF">MIT9_P2482</name>
</gene>
<protein>
    <recommendedName>
        <fullName evidence="6">Carbamoyltransferase</fullName>
    </recommendedName>
</protein>
<feature type="domain" description="Carbamoyltransferase C-terminal" evidence="3">
    <location>
        <begin position="201"/>
        <end position="370"/>
    </location>
</feature>
<proteinExistence type="inferred from homology"/>
<dbReference type="PANTHER" id="PTHR34847">
    <property type="entry name" value="NODULATION PROTEIN U"/>
    <property type="match status" value="1"/>
</dbReference>
<evidence type="ECO:0000259" key="3">
    <source>
        <dbReference type="Pfam" id="PF16861"/>
    </source>
</evidence>